<evidence type="ECO:0000313" key="2">
    <source>
        <dbReference type="EMBL" id="KKU43294.1"/>
    </source>
</evidence>
<accession>A0A0G1QE94</accession>
<evidence type="ECO:0000313" key="3">
    <source>
        <dbReference type="Proteomes" id="UP000034487"/>
    </source>
</evidence>
<protein>
    <submittedName>
        <fullName evidence="2">Uncharacterized protein</fullName>
    </submittedName>
</protein>
<evidence type="ECO:0000256" key="1">
    <source>
        <dbReference type="SAM" id="Phobius"/>
    </source>
</evidence>
<gene>
    <name evidence="2" type="ORF">UX60_C0030G0003</name>
</gene>
<name>A0A0G1QE94_9BACT</name>
<dbReference type="EMBL" id="LCMV01000030">
    <property type="protein sequence ID" value="KKU43294.1"/>
    <property type="molecule type" value="Genomic_DNA"/>
</dbReference>
<dbReference type="AlphaFoldDB" id="A0A0G1QE94"/>
<proteinExistence type="predicted"/>
<organism evidence="2 3">
    <name type="scientific">Berkelbacteria bacterium GW2011_GWA2_46_7</name>
    <dbReference type="NCBI Taxonomy" id="1618335"/>
    <lineage>
        <taxon>Bacteria</taxon>
        <taxon>Candidatus Berkelbacteria</taxon>
    </lineage>
</organism>
<keyword evidence="1" id="KW-0472">Membrane</keyword>
<comment type="caution">
    <text evidence="2">The sequence shown here is derived from an EMBL/GenBank/DDBJ whole genome shotgun (WGS) entry which is preliminary data.</text>
</comment>
<keyword evidence="1" id="KW-1133">Transmembrane helix</keyword>
<reference evidence="2 3" key="1">
    <citation type="journal article" date="2015" name="Nature">
        <title>rRNA introns, odd ribosomes, and small enigmatic genomes across a large radiation of phyla.</title>
        <authorList>
            <person name="Brown C.T."/>
            <person name="Hug L.A."/>
            <person name="Thomas B.C."/>
            <person name="Sharon I."/>
            <person name="Castelle C.J."/>
            <person name="Singh A."/>
            <person name="Wilkins M.J."/>
            <person name="Williams K.H."/>
            <person name="Banfield J.F."/>
        </authorList>
    </citation>
    <scope>NUCLEOTIDE SEQUENCE [LARGE SCALE GENOMIC DNA]</scope>
</reference>
<keyword evidence="1" id="KW-0812">Transmembrane</keyword>
<feature type="transmembrane region" description="Helical" evidence="1">
    <location>
        <begin position="15"/>
        <end position="35"/>
    </location>
</feature>
<sequence>MRKFWEKLGAPFSRYEYVALVILVVIALVGAGLTIKRNFISPTDENSTPTTIIKLSTSDHYHDNSTVKVLPNNIIPDTTSAHYTDTYSSIGPTPITKAGNNLNLGRMQFEVEYRIRP</sequence>
<dbReference type="Proteomes" id="UP000034487">
    <property type="component" value="Unassembled WGS sequence"/>
</dbReference>